<accession>A0A316DDB4</accession>
<evidence type="ECO:0000313" key="2">
    <source>
        <dbReference type="Proteomes" id="UP000245634"/>
    </source>
</evidence>
<protein>
    <submittedName>
        <fullName evidence="1">Uncharacterized protein</fullName>
    </submittedName>
</protein>
<keyword evidence="2" id="KW-1185">Reference proteome</keyword>
<gene>
    <name evidence="1" type="ORF">C7459_105270</name>
</gene>
<reference evidence="1 2" key="1">
    <citation type="submission" date="2018-05" db="EMBL/GenBank/DDBJ databases">
        <title>Genomic Encyclopedia of Type Strains, Phase IV (KMG-IV): sequencing the most valuable type-strain genomes for metagenomic binning, comparative biology and taxonomic classification.</title>
        <authorList>
            <person name="Goeker M."/>
        </authorList>
    </citation>
    <scope>NUCLEOTIDE SEQUENCE [LARGE SCALE GENOMIC DNA]</scope>
    <source>
        <strain evidence="1 2">DSM 18773</strain>
    </source>
</reference>
<proteinExistence type="predicted"/>
<dbReference type="AlphaFoldDB" id="A0A316DDB4"/>
<dbReference type="Proteomes" id="UP000245634">
    <property type="component" value="Unassembled WGS sequence"/>
</dbReference>
<sequence>MDYAFTNYKSEVLFQKGQEVQQVEIDKGDTPKLVLLTGDTVGFP</sequence>
<evidence type="ECO:0000313" key="1">
    <source>
        <dbReference type="EMBL" id="PWK14503.1"/>
    </source>
</evidence>
<name>A0A316DDB4_9BACL</name>
<organism evidence="1 2">
    <name type="scientific">Tumebacillus permanentifrigoris</name>
    <dbReference type="NCBI Taxonomy" id="378543"/>
    <lineage>
        <taxon>Bacteria</taxon>
        <taxon>Bacillati</taxon>
        <taxon>Bacillota</taxon>
        <taxon>Bacilli</taxon>
        <taxon>Bacillales</taxon>
        <taxon>Alicyclobacillaceae</taxon>
        <taxon>Tumebacillus</taxon>
    </lineage>
</organism>
<comment type="caution">
    <text evidence="1">The sequence shown here is derived from an EMBL/GenBank/DDBJ whole genome shotgun (WGS) entry which is preliminary data.</text>
</comment>
<dbReference type="RefSeq" id="WP_281272756.1">
    <property type="nucleotide sequence ID" value="NZ_QGGL01000005.1"/>
</dbReference>
<dbReference type="EMBL" id="QGGL01000005">
    <property type="protein sequence ID" value="PWK14503.1"/>
    <property type="molecule type" value="Genomic_DNA"/>
</dbReference>